<protein>
    <submittedName>
        <fullName evidence="1">Ricin-type beta-trefoil lectin domain protein</fullName>
    </submittedName>
</protein>
<gene>
    <name evidence="1" type="ORF">V2W30_40710</name>
</gene>
<evidence type="ECO:0000313" key="1">
    <source>
        <dbReference type="EMBL" id="WWQ69493.1"/>
    </source>
</evidence>
<dbReference type="Proteomes" id="UP001432251">
    <property type="component" value="Plasmid p1"/>
</dbReference>
<evidence type="ECO:0000313" key="2">
    <source>
        <dbReference type="Proteomes" id="UP001432251"/>
    </source>
</evidence>
<organism evidence="1 2">
    <name type="scientific">Streptomyces citrinus</name>
    <dbReference type="NCBI Taxonomy" id="3118173"/>
    <lineage>
        <taxon>Bacteria</taxon>
        <taxon>Bacillati</taxon>
        <taxon>Actinomycetota</taxon>
        <taxon>Actinomycetes</taxon>
        <taxon>Kitasatosporales</taxon>
        <taxon>Streptomycetaceae</taxon>
        <taxon>Streptomyces</taxon>
    </lineage>
</organism>
<dbReference type="EMBL" id="CP146023">
    <property type="protein sequence ID" value="WWQ69493.1"/>
    <property type="molecule type" value="Genomic_DNA"/>
</dbReference>
<proteinExistence type="predicted"/>
<geneLocation type="plasmid" evidence="1 2">
    <name>p1</name>
</geneLocation>
<keyword evidence="1" id="KW-0614">Plasmid</keyword>
<name>A0ACD5AVP4_9ACTN</name>
<accession>A0ACD5AVP4</accession>
<reference evidence="1" key="1">
    <citation type="journal article" date="2025" name="Int. J. Syst. Evol. Microbiol.">
        <title>Streptomyces citrinus sp. nov., with yellow diffusible pigment.</title>
        <authorList>
            <person name="He Y."/>
            <person name="Yang E."/>
            <person name="Xu J."/>
            <person name="Sun Y."/>
            <person name="Sun L."/>
        </authorList>
    </citation>
    <scope>NUCLEOTIDE SEQUENCE</scope>
    <source>
        <strain evidence="1">Q6</strain>
    </source>
</reference>
<sequence length="235" mass="23989">MGLLAVGGVALTLGLVRGDDDSSRDDSSVSVHSDDHGSDVIDALGDQSGPSAHASATSSGKKQDTAEMPRKAASPTSSGASKEHANPDADSPDSSGKKADTDSTAAATTPGVSVFSHASKRCIDVVGGKAVQGAGLMIWDCNKSASQHWTFTGGTMQTLGMCVQLAGGSAEDGTDLQLASCDGSTVQQFNLNVRSDLVNPLADKCADVRENQTANGTRLQLWSCSGGENQKWSSS</sequence>
<keyword evidence="2" id="KW-1185">Reference proteome</keyword>